<feature type="compositionally biased region" description="Polar residues" evidence="1">
    <location>
        <begin position="299"/>
        <end position="318"/>
    </location>
</feature>
<comment type="caution">
    <text evidence="2">The sequence shown here is derived from an EMBL/GenBank/DDBJ whole genome shotgun (WGS) entry which is preliminary data.</text>
</comment>
<proteinExistence type="predicted"/>
<evidence type="ECO:0000256" key="1">
    <source>
        <dbReference type="SAM" id="MobiDB-lite"/>
    </source>
</evidence>
<feature type="compositionally biased region" description="Gly residues" evidence="1">
    <location>
        <begin position="277"/>
        <end position="288"/>
    </location>
</feature>
<keyword evidence="3" id="KW-1185">Reference proteome</keyword>
<sequence length="383" mass="42133">MKVLRSELSAREESMVNLRRVEMKVVACPVVVIIGLPDYGHPMWGWVEELLGAKPPQNPDARKESFSLKMVWLKQRMQHIPPDADPNTLRQYARLSGMPQTSRDHQAGKLLACQYRLNRCRVEDFDVVVSVDAIWIRRPSFPLTRVDMIWSRDSDLAVSRPDCVLQPGSHAPCGPEDKTAQSRSADTCGSCERRCIPETTSGGPDIAPPEHGMRAGCDTRRTRLLFRSSQSQTSIATGSIWIGGVGHVGANSCRKTARPNVPLPSDALARKRRRGGRAGGTGRAGSKGGAVRWAKDSGEASTSQAGPSTSQAGASPQRESSHRERYEDEFEVERLFNQFESLDDSPVRSSLAHPPLPPQPLWMGRLRLHGSSSPRLGSRISGM</sequence>
<dbReference type="EMBL" id="JASCZI010121554">
    <property type="protein sequence ID" value="MED6162198.1"/>
    <property type="molecule type" value="Genomic_DNA"/>
</dbReference>
<accession>A0ABU6URG7</accession>
<reference evidence="2 3" key="1">
    <citation type="journal article" date="2023" name="Plants (Basel)">
        <title>Bridging the Gap: Combining Genomics and Transcriptomics Approaches to Understand Stylosanthes scabra, an Orphan Legume from the Brazilian Caatinga.</title>
        <authorList>
            <person name="Ferreira-Neto J.R.C."/>
            <person name="da Silva M.D."/>
            <person name="Binneck E."/>
            <person name="de Melo N.F."/>
            <person name="da Silva R.H."/>
            <person name="de Melo A.L.T.M."/>
            <person name="Pandolfi V."/>
            <person name="Bustamante F.O."/>
            <person name="Brasileiro-Vidal A.C."/>
            <person name="Benko-Iseppon A.M."/>
        </authorList>
    </citation>
    <scope>NUCLEOTIDE SEQUENCE [LARGE SCALE GENOMIC DNA]</scope>
    <source>
        <tissue evidence="2">Leaves</tissue>
    </source>
</reference>
<organism evidence="2 3">
    <name type="scientific">Stylosanthes scabra</name>
    <dbReference type="NCBI Taxonomy" id="79078"/>
    <lineage>
        <taxon>Eukaryota</taxon>
        <taxon>Viridiplantae</taxon>
        <taxon>Streptophyta</taxon>
        <taxon>Embryophyta</taxon>
        <taxon>Tracheophyta</taxon>
        <taxon>Spermatophyta</taxon>
        <taxon>Magnoliopsida</taxon>
        <taxon>eudicotyledons</taxon>
        <taxon>Gunneridae</taxon>
        <taxon>Pentapetalae</taxon>
        <taxon>rosids</taxon>
        <taxon>fabids</taxon>
        <taxon>Fabales</taxon>
        <taxon>Fabaceae</taxon>
        <taxon>Papilionoideae</taxon>
        <taxon>50 kb inversion clade</taxon>
        <taxon>dalbergioids sensu lato</taxon>
        <taxon>Dalbergieae</taxon>
        <taxon>Pterocarpus clade</taxon>
        <taxon>Stylosanthes</taxon>
    </lineage>
</organism>
<dbReference type="Proteomes" id="UP001341840">
    <property type="component" value="Unassembled WGS sequence"/>
</dbReference>
<name>A0ABU6URG7_9FABA</name>
<protein>
    <submittedName>
        <fullName evidence="2">Uncharacterized protein</fullName>
    </submittedName>
</protein>
<gene>
    <name evidence="2" type="ORF">PIB30_068159</name>
</gene>
<evidence type="ECO:0000313" key="3">
    <source>
        <dbReference type="Proteomes" id="UP001341840"/>
    </source>
</evidence>
<feature type="region of interest" description="Disordered" evidence="1">
    <location>
        <begin position="253"/>
        <end position="327"/>
    </location>
</feature>
<evidence type="ECO:0000313" key="2">
    <source>
        <dbReference type="EMBL" id="MED6162198.1"/>
    </source>
</evidence>